<organism evidence="2 3">
    <name type="scientific">Tessaracoccus bendigoensis DSM 12906</name>
    <dbReference type="NCBI Taxonomy" id="1123357"/>
    <lineage>
        <taxon>Bacteria</taxon>
        <taxon>Bacillati</taxon>
        <taxon>Actinomycetota</taxon>
        <taxon>Actinomycetes</taxon>
        <taxon>Propionibacteriales</taxon>
        <taxon>Propionibacteriaceae</taxon>
        <taxon>Tessaracoccus</taxon>
    </lineage>
</organism>
<feature type="transmembrane region" description="Helical" evidence="1">
    <location>
        <begin position="39"/>
        <end position="59"/>
    </location>
</feature>
<name>A0A1M6GCV1_9ACTN</name>
<dbReference type="OrthoDB" id="9816564at2"/>
<dbReference type="AlphaFoldDB" id="A0A1M6GCV1"/>
<reference evidence="2 3" key="1">
    <citation type="submission" date="2016-11" db="EMBL/GenBank/DDBJ databases">
        <authorList>
            <person name="Jaros S."/>
            <person name="Januszkiewicz K."/>
            <person name="Wedrychowicz H."/>
        </authorList>
    </citation>
    <scope>NUCLEOTIDE SEQUENCE [LARGE SCALE GENOMIC DNA]</scope>
    <source>
        <strain evidence="2 3">DSM 12906</strain>
    </source>
</reference>
<keyword evidence="3" id="KW-1185">Reference proteome</keyword>
<evidence type="ECO:0000313" key="3">
    <source>
        <dbReference type="Proteomes" id="UP000184512"/>
    </source>
</evidence>
<dbReference type="Proteomes" id="UP000184512">
    <property type="component" value="Unassembled WGS sequence"/>
</dbReference>
<evidence type="ECO:0000313" key="2">
    <source>
        <dbReference type="EMBL" id="SHJ07772.1"/>
    </source>
</evidence>
<accession>A0A1M6GCV1</accession>
<protein>
    <submittedName>
        <fullName evidence="2">Uncharacterized protein</fullName>
    </submittedName>
</protein>
<sequence>MTSRVPTWAMGLMGALLLVSIAVGLGSDAGVFFVPSFTLNLVSSVTAFTASGLFASALVNRFVRKRYWGVELNRRVAASARMELLTGDVAEFLQLDLDGEAIRDGKIYDSTAERAVARLRSAIELRQAEIGQTRPPDDELRVSKVSTTGENAPWVAHPGATLAEQLGFVSDAQLLHATDRLDVKLDEFRTAFNAWRESGSVADYSSLLRTGQTVTSAISANIEWLVAAPGKTMSAMVREGLRDSEGAQRP</sequence>
<evidence type="ECO:0000256" key="1">
    <source>
        <dbReference type="SAM" id="Phobius"/>
    </source>
</evidence>
<proteinExistence type="predicted"/>
<dbReference type="EMBL" id="FQZG01000026">
    <property type="protein sequence ID" value="SHJ07772.1"/>
    <property type="molecule type" value="Genomic_DNA"/>
</dbReference>
<keyword evidence="1" id="KW-0812">Transmembrane</keyword>
<gene>
    <name evidence="2" type="ORF">SAMN02745244_01664</name>
</gene>
<keyword evidence="1" id="KW-1133">Transmembrane helix</keyword>
<keyword evidence="1" id="KW-0472">Membrane</keyword>